<gene>
    <name evidence="1" type="ORF">HPB48_002530</name>
</gene>
<dbReference type="Proteomes" id="UP000821853">
    <property type="component" value="Unassembled WGS sequence"/>
</dbReference>
<dbReference type="EMBL" id="JABSTR010000008">
    <property type="protein sequence ID" value="KAH9376577.1"/>
    <property type="molecule type" value="Genomic_DNA"/>
</dbReference>
<accession>A0A9J6GPG3</accession>
<dbReference type="AlphaFoldDB" id="A0A9J6GPG3"/>
<dbReference type="Gene3D" id="1.10.287.630">
    <property type="entry name" value="Helix hairpin bin"/>
    <property type="match status" value="1"/>
</dbReference>
<keyword evidence="2" id="KW-1185">Reference proteome</keyword>
<reference evidence="1 2" key="1">
    <citation type="journal article" date="2020" name="Cell">
        <title>Large-Scale Comparative Analyses of Tick Genomes Elucidate Their Genetic Diversity and Vector Capacities.</title>
        <authorList>
            <consortium name="Tick Genome and Microbiome Consortium (TIGMIC)"/>
            <person name="Jia N."/>
            <person name="Wang J."/>
            <person name="Shi W."/>
            <person name="Du L."/>
            <person name="Sun Y."/>
            <person name="Zhan W."/>
            <person name="Jiang J.F."/>
            <person name="Wang Q."/>
            <person name="Zhang B."/>
            <person name="Ji P."/>
            <person name="Bell-Sakyi L."/>
            <person name="Cui X.M."/>
            <person name="Yuan T.T."/>
            <person name="Jiang B.G."/>
            <person name="Yang W.F."/>
            <person name="Lam T.T."/>
            <person name="Chang Q.C."/>
            <person name="Ding S.J."/>
            <person name="Wang X.J."/>
            <person name="Zhu J.G."/>
            <person name="Ruan X.D."/>
            <person name="Zhao L."/>
            <person name="Wei J.T."/>
            <person name="Ye R.Z."/>
            <person name="Que T.C."/>
            <person name="Du C.H."/>
            <person name="Zhou Y.H."/>
            <person name="Cheng J.X."/>
            <person name="Dai P.F."/>
            <person name="Guo W.B."/>
            <person name="Han X.H."/>
            <person name="Huang E.J."/>
            <person name="Li L.F."/>
            <person name="Wei W."/>
            <person name="Gao Y.C."/>
            <person name="Liu J.Z."/>
            <person name="Shao H.Z."/>
            <person name="Wang X."/>
            <person name="Wang C.C."/>
            <person name="Yang T.C."/>
            <person name="Huo Q.B."/>
            <person name="Li W."/>
            <person name="Chen H.Y."/>
            <person name="Chen S.E."/>
            <person name="Zhou L.G."/>
            <person name="Ni X.B."/>
            <person name="Tian J.H."/>
            <person name="Sheng Y."/>
            <person name="Liu T."/>
            <person name="Pan Y.S."/>
            <person name="Xia L.Y."/>
            <person name="Li J."/>
            <person name="Zhao F."/>
            <person name="Cao W.C."/>
        </authorList>
    </citation>
    <scope>NUCLEOTIDE SEQUENCE [LARGE SCALE GENOMIC DNA]</scope>
    <source>
        <strain evidence="1">HaeL-2018</strain>
    </source>
</reference>
<comment type="caution">
    <text evidence="1">The sequence shown here is derived from an EMBL/GenBank/DDBJ whole genome shotgun (WGS) entry which is preliminary data.</text>
</comment>
<name>A0A9J6GPG3_HAELO</name>
<evidence type="ECO:0000313" key="1">
    <source>
        <dbReference type="EMBL" id="KAH9376577.1"/>
    </source>
</evidence>
<evidence type="ECO:0000313" key="2">
    <source>
        <dbReference type="Proteomes" id="UP000821853"/>
    </source>
</evidence>
<sequence>MPFYSQDGAKLYMRHHKVPHQMQRRVQRWYDYSWSRRKGPSFSRQLVAEPGLLPATTPHDCHRPPHPPQLRPRVALFSFLLPAGREAVGDTTSRLKVHCSAARPRAHSGHSLFMTCASWEMIYTLCGQPLFLETTIFPPDLFFPCEGKK</sequence>
<organism evidence="1 2">
    <name type="scientific">Haemaphysalis longicornis</name>
    <name type="common">Bush tick</name>
    <dbReference type="NCBI Taxonomy" id="44386"/>
    <lineage>
        <taxon>Eukaryota</taxon>
        <taxon>Metazoa</taxon>
        <taxon>Ecdysozoa</taxon>
        <taxon>Arthropoda</taxon>
        <taxon>Chelicerata</taxon>
        <taxon>Arachnida</taxon>
        <taxon>Acari</taxon>
        <taxon>Parasitiformes</taxon>
        <taxon>Ixodida</taxon>
        <taxon>Ixodoidea</taxon>
        <taxon>Ixodidae</taxon>
        <taxon>Haemaphysalinae</taxon>
        <taxon>Haemaphysalis</taxon>
    </lineage>
</organism>
<protein>
    <submittedName>
        <fullName evidence="1">Uncharacterized protein</fullName>
    </submittedName>
</protein>
<proteinExistence type="predicted"/>
<dbReference type="VEuPathDB" id="VectorBase:HLOH_040764"/>